<reference evidence="3" key="1">
    <citation type="submission" date="2016-10" db="EMBL/GenBank/DDBJ databases">
        <authorList>
            <person name="Varghese N."/>
            <person name="Submissions S."/>
        </authorList>
    </citation>
    <scope>NUCLEOTIDE SEQUENCE [LARGE SCALE GENOMIC DNA]</scope>
    <source>
        <strain evidence="3">ATCC 700689</strain>
    </source>
</reference>
<protein>
    <recommendedName>
        <fullName evidence="4">Secreted protein</fullName>
    </recommendedName>
</protein>
<dbReference type="AlphaFoldDB" id="A0A1G8PW95"/>
<keyword evidence="1" id="KW-0732">Signal</keyword>
<keyword evidence="3" id="KW-1185">Reference proteome</keyword>
<feature type="chain" id="PRO_5010158035" description="Secreted protein" evidence="1">
    <location>
        <begin position="20"/>
        <end position="83"/>
    </location>
</feature>
<dbReference type="NCBIfam" id="NF047650">
    <property type="entry name" value="lipo_NMCC_0638"/>
    <property type="match status" value="1"/>
</dbReference>
<evidence type="ECO:0000256" key="1">
    <source>
        <dbReference type="SAM" id="SignalP"/>
    </source>
</evidence>
<gene>
    <name evidence="2" type="ORF">SAMN05216605_119130</name>
</gene>
<evidence type="ECO:0008006" key="4">
    <source>
        <dbReference type="Google" id="ProtNLM"/>
    </source>
</evidence>
<organism evidence="2 3">
    <name type="scientific">Pseudomonas abietaniphila</name>
    <dbReference type="NCBI Taxonomy" id="89065"/>
    <lineage>
        <taxon>Bacteria</taxon>
        <taxon>Pseudomonadati</taxon>
        <taxon>Pseudomonadota</taxon>
        <taxon>Gammaproteobacteria</taxon>
        <taxon>Pseudomonadales</taxon>
        <taxon>Pseudomonadaceae</taxon>
        <taxon>Pseudomonas</taxon>
    </lineage>
</organism>
<name>A0A1G8PW95_9PSED</name>
<dbReference type="EMBL" id="FNCO01000019">
    <property type="protein sequence ID" value="SDI96638.1"/>
    <property type="molecule type" value="Genomic_DNA"/>
</dbReference>
<evidence type="ECO:0000313" key="2">
    <source>
        <dbReference type="EMBL" id="SDI96638.1"/>
    </source>
</evidence>
<proteinExistence type="predicted"/>
<accession>A0A1G8PW95</accession>
<dbReference type="Proteomes" id="UP000182894">
    <property type="component" value="Unassembled WGS sequence"/>
</dbReference>
<sequence>MLRLFVSLTVILGMNLCQASDADDQANSFAKIYASLCLQNLPNLEAPRRKLAPMPKLPTDKAALFLGGAPGTHGRCRTNTARS</sequence>
<feature type="signal peptide" evidence="1">
    <location>
        <begin position="1"/>
        <end position="19"/>
    </location>
</feature>
<evidence type="ECO:0000313" key="3">
    <source>
        <dbReference type="Proteomes" id="UP000182894"/>
    </source>
</evidence>